<keyword evidence="3 7" id="KW-0547">Nucleotide-binding</keyword>
<comment type="subcellular location">
    <subcellularLocation>
        <location evidence="7">Cytoplasm</location>
    </subcellularLocation>
</comment>
<evidence type="ECO:0000256" key="3">
    <source>
        <dbReference type="ARBA" id="ARBA00022741"/>
    </source>
</evidence>
<evidence type="ECO:0000313" key="11">
    <source>
        <dbReference type="Proteomes" id="UP000053354"/>
    </source>
</evidence>
<dbReference type="GO" id="GO:0000155">
    <property type="term" value="F:phosphorelay sensor kinase activity"/>
    <property type="evidence" value="ECO:0007669"/>
    <property type="project" value="UniProtKB-UniRule"/>
</dbReference>
<accession>A0A1B1S3F8</accession>
<evidence type="ECO:0000256" key="4">
    <source>
        <dbReference type="ARBA" id="ARBA00022777"/>
    </source>
</evidence>
<dbReference type="AlphaFoldDB" id="A0A1B1S3F8"/>
<keyword evidence="6 7" id="KW-0902">Two-component regulatory system</keyword>
<dbReference type="Gene3D" id="3.30.565.10">
    <property type="entry name" value="Histidine kinase-like ATPase, C-terminal domain"/>
    <property type="match status" value="1"/>
</dbReference>
<sequence>MAKKIDGKTPDSIFNTMLAEMEQARQDIFVISEESRLSYEQMKNELEDVRTEISAIINTGDFLEEKTRAARRRLAEVSQCFSSFTENQVSHVYKQANELQVQLSSNRSEEKKCRQKRDKLQRRLQILLQTIERAENLVTQLNIASSYLVSDFKNVDEAIDKNKTTQDYSLRIIEAQEEERKKLSREIHDGPAQMMANVLLRSDLIERTYREKGADSAFQEITALKEMVRQALTEVRRIIYDLRPMTLDDLGLVPTLKKYMDTIEEYNNGIRLNFLSNGKEERLPNNYETAIFRLVQEGISNAIRHGKSSEISVEMKWLKDQVDINVTDNGTGFDQEIVKHQSFGLVGMKERIELVEGNFLINSSPGNGTVLMFHIPFKKGM</sequence>
<evidence type="ECO:0000256" key="6">
    <source>
        <dbReference type="ARBA" id="ARBA00023012"/>
    </source>
</evidence>
<dbReference type="OrthoDB" id="9781904at2"/>
<dbReference type="SMART" id="SM00387">
    <property type="entry name" value="HATPase_c"/>
    <property type="match status" value="1"/>
</dbReference>
<dbReference type="InterPro" id="IPR003594">
    <property type="entry name" value="HATPase_dom"/>
</dbReference>
<keyword evidence="7" id="KW-0378">Hydrolase</keyword>
<organism evidence="10 11">
    <name type="scientific">Planococcus versutus</name>
    <dbReference type="NCBI Taxonomy" id="1302659"/>
    <lineage>
        <taxon>Bacteria</taxon>
        <taxon>Bacillati</taxon>
        <taxon>Bacillota</taxon>
        <taxon>Bacilli</taxon>
        <taxon>Bacillales</taxon>
        <taxon>Caryophanaceae</taxon>
        <taxon>Planococcus</taxon>
    </lineage>
</organism>
<keyword evidence="7" id="KW-0963">Cytoplasm</keyword>
<dbReference type="PANTHER" id="PTHR24421">
    <property type="entry name" value="NITRATE/NITRITE SENSOR PROTEIN NARX-RELATED"/>
    <property type="match status" value="1"/>
</dbReference>
<evidence type="ECO:0000256" key="5">
    <source>
        <dbReference type="ARBA" id="ARBA00022840"/>
    </source>
</evidence>
<keyword evidence="8" id="KW-0175">Coiled coil</keyword>
<dbReference type="Gene3D" id="1.20.5.1930">
    <property type="match status" value="1"/>
</dbReference>
<keyword evidence="4 7" id="KW-0418">Kinase</keyword>
<dbReference type="InterPro" id="IPR005467">
    <property type="entry name" value="His_kinase_dom"/>
</dbReference>
<dbReference type="InterPro" id="IPR016381">
    <property type="entry name" value="Sig_transdc_His_kinase_DegS"/>
</dbReference>
<dbReference type="EC" id="3.1.3.-" evidence="7"/>
<evidence type="ECO:0000256" key="1">
    <source>
        <dbReference type="ARBA" id="ARBA00000085"/>
    </source>
</evidence>
<reference evidence="10" key="1">
    <citation type="submission" date="2016-10" db="EMBL/GenBank/DDBJ databases">
        <authorList>
            <person name="See-Too W.S."/>
        </authorList>
    </citation>
    <scope>NUCLEOTIDE SEQUENCE</scope>
    <source>
        <strain evidence="10">L10.15</strain>
    </source>
</reference>
<dbReference type="InterPro" id="IPR036890">
    <property type="entry name" value="HATPase_C_sf"/>
</dbReference>
<comment type="catalytic activity">
    <reaction evidence="1 7">
        <text>ATP + protein L-histidine = ADP + protein N-phospho-L-histidine.</text>
        <dbReference type="EC" id="2.7.13.3"/>
    </reaction>
</comment>
<dbReference type="Proteomes" id="UP000053354">
    <property type="component" value="Chromosome"/>
</dbReference>
<dbReference type="PANTHER" id="PTHR24421:SF55">
    <property type="entry name" value="SENSOR HISTIDINE KINASE YDFH"/>
    <property type="match status" value="1"/>
</dbReference>
<dbReference type="InterPro" id="IPR011712">
    <property type="entry name" value="Sig_transdc_His_kin_sub3_dim/P"/>
</dbReference>
<protein>
    <recommendedName>
        <fullName evidence="7">Signal transduction histidine-protein kinase/phosphatase DegS</fullName>
        <ecNumber evidence="7">2.7.13.3</ecNumber>
        <ecNumber evidence="7">3.1.3.-</ecNumber>
    </recommendedName>
</protein>
<feature type="coiled-coil region" evidence="8">
    <location>
        <begin position="110"/>
        <end position="144"/>
    </location>
</feature>
<evidence type="ECO:0000313" key="10">
    <source>
        <dbReference type="EMBL" id="ANU27720.1"/>
    </source>
</evidence>
<dbReference type="PIRSF" id="PIRSF003169">
    <property type="entry name" value="STHK_DegS"/>
    <property type="match status" value="1"/>
</dbReference>
<evidence type="ECO:0000259" key="9">
    <source>
        <dbReference type="PROSITE" id="PS50109"/>
    </source>
</evidence>
<evidence type="ECO:0000256" key="8">
    <source>
        <dbReference type="SAM" id="Coils"/>
    </source>
</evidence>
<feature type="coiled-coil region" evidence="8">
    <location>
        <begin position="32"/>
        <end position="59"/>
    </location>
</feature>
<comment type="function">
    <text evidence="7">Member of the two-component regulatory system DegS/DegU, which plays an important role in the transition growth phase.</text>
</comment>
<keyword evidence="5 7" id="KW-0067">ATP-binding</keyword>
<dbReference type="CDD" id="cd16917">
    <property type="entry name" value="HATPase_UhpB-NarQ-NarX-like"/>
    <property type="match status" value="1"/>
</dbReference>
<dbReference type="EMBL" id="CP016540">
    <property type="protein sequence ID" value="ANU27720.1"/>
    <property type="molecule type" value="Genomic_DNA"/>
</dbReference>
<dbReference type="SUPFAM" id="SSF55874">
    <property type="entry name" value="ATPase domain of HSP90 chaperone/DNA topoisomerase II/histidine kinase"/>
    <property type="match status" value="1"/>
</dbReference>
<keyword evidence="7" id="KW-0904">Protein phosphatase</keyword>
<proteinExistence type="predicted"/>
<dbReference type="InterPro" id="IPR008595">
    <property type="entry name" value="DegS"/>
</dbReference>
<dbReference type="GO" id="GO:0004721">
    <property type="term" value="F:phosphoprotein phosphatase activity"/>
    <property type="evidence" value="ECO:0007669"/>
    <property type="project" value="UniProtKB-UniRule"/>
</dbReference>
<gene>
    <name evidence="10" type="ORF">I858_012065</name>
</gene>
<dbReference type="Pfam" id="PF07730">
    <property type="entry name" value="HisKA_3"/>
    <property type="match status" value="1"/>
</dbReference>
<dbReference type="GO" id="GO:0046983">
    <property type="term" value="F:protein dimerization activity"/>
    <property type="evidence" value="ECO:0007669"/>
    <property type="project" value="InterPro"/>
</dbReference>
<dbReference type="Pfam" id="PF02518">
    <property type="entry name" value="HATPase_c"/>
    <property type="match status" value="1"/>
</dbReference>
<dbReference type="InterPro" id="IPR050482">
    <property type="entry name" value="Sensor_HK_TwoCompSys"/>
</dbReference>
<dbReference type="PROSITE" id="PS50109">
    <property type="entry name" value="HIS_KIN"/>
    <property type="match status" value="1"/>
</dbReference>
<keyword evidence="2 7" id="KW-0808">Transferase</keyword>
<name>A0A1B1S3F8_9BACL</name>
<feature type="domain" description="Histidine kinase" evidence="9">
    <location>
        <begin position="182"/>
        <end position="379"/>
    </location>
</feature>
<dbReference type="Pfam" id="PF05384">
    <property type="entry name" value="DegS"/>
    <property type="match status" value="1"/>
</dbReference>
<evidence type="ECO:0000256" key="7">
    <source>
        <dbReference type="PIRNR" id="PIRNR003169"/>
    </source>
</evidence>
<dbReference type="RefSeq" id="WP_049694614.1">
    <property type="nucleotide sequence ID" value="NZ_CP016540.2"/>
</dbReference>
<dbReference type="GO" id="GO:0005737">
    <property type="term" value="C:cytoplasm"/>
    <property type="evidence" value="ECO:0007669"/>
    <property type="project" value="UniProtKB-SubCell"/>
</dbReference>
<dbReference type="EC" id="2.7.13.3" evidence="7"/>
<dbReference type="GO" id="GO:0005524">
    <property type="term" value="F:ATP binding"/>
    <property type="evidence" value="ECO:0007669"/>
    <property type="project" value="UniProtKB-UniRule"/>
</dbReference>
<dbReference type="KEGG" id="pll:I858_012065"/>
<dbReference type="GO" id="GO:0016020">
    <property type="term" value="C:membrane"/>
    <property type="evidence" value="ECO:0007669"/>
    <property type="project" value="InterPro"/>
</dbReference>
<keyword evidence="11" id="KW-1185">Reference proteome</keyword>
<dbReference type="STRING" id="1302659.I858_012065"/>
<evidence type="ECO:0000256" key="2">
    <source>
        <dbReference type="ARBA" id="ARBA00022679"/>
    </source>
</evidence>